<reference evidence="3" key="1">
    <citation type="submission" date="2018-02" db="EMBL/GenBank/DDBJ databases">
        <authorList>
            <person name="Hausmann B."/>
        </authorList>
    </citation>
    <scope>NUCLEOTIDE SEQUENCE [LARGE SCALE GENOMIC DNA]</scope>
    <source>
        <strain evidence="3">Peat soil MAG SbF1</strain>
    </source>
</reference>
<dbReference type="Proteomes" id="UP000238916">
    <property type="component" value="Unassembled WGS sequence"/>
</dbReference>
<dbReference type="EMBL" id="OMOF01000303">
    <property type="protein sequence ID" value="SPF46928.1"/>
    <property type="molecule type" value="Genomic_DNA"/>
</dbReference>
<dbReference type="InterPro" id="IPR025595">
    <property type="entry name" value="PterinBD-DUF4346"/>
</dbReference>
<dbReference type="AlphaFoldDB" id="A0A2U3L4Z1"/>
<sequence length="415" mass="46532">MTTDFIAHKLSAEFSLSGEEIIVIPGLCKGSLEPIARTTGCLIRRGPKDLKDLPSFLKGEHNPKPSSLEQEQVEITPPFQILAEIVDAHEMSLAQIVERAHYYRENGADIIDIGGDVAQSFSHLREVIRTLKSEGFKVSIDSLLEEDIRVANQAGVDLVLSLNSHNLELAKILDCPAVLIPDDGEDLNSLYRNLETLTKWNTPFIIDPILPPLTMGLTEGIVRYRQLRREFPECSLLMGLGNVTELIDADSTGINALMVGIAAELKINYLLTTEVSHRARGVVREVSLARRLMNRAILEGRIPKHMDYSLLTIKDPFGNSFEAFELKEMQEVIKDKNYRIFVDDRSIYIFNNGHFFEGTSAEELFSRLCIKDSAHAFYLGRELGKAELALQLGKKYVQDDSLSWGYLDGQSPVEQ</sequence>
<organism evidence="2 3">
    <name type="scientific">Candidatus Desulfosporosinus infrequens</name>
    <dbReference type="NCBI Taxonomy" id="2043169"/>
    <lineage>
        <taxon>Bacteria</taxon>
        <taxon>Bacillati</taxon>
        <taxon>Bacillota</taxon>
        <taxon>Clostridia</taxon>
        <taxon>Eubacteriales</taxon>
        <taxon>Desulfitobacteriaceae</taxon>
        <taxon>Desulfosporosinus</taxon>
    </lineage>
</organism>
<dbReference type="Pfam" id="PF00809">
    <property type="entry name" value="Pterin_bind"/>
    <property type="match status" value="1"/>
</dbReference>
<protein>
    <submittedName>
        <fullName evidence="2">Dihydropteroate synthase-like enzyme</fullName>
    </submittedName>
</protein>
<dbReference type="InterPro" id="IPR011005">
    <property type="entry name" value="Dihydropteroate_synth-like_sf"/>
</dbReference>
<evidence type="ECO:0000313" key="3">
    <source>
        <dbReference type="Proteomes" id="UP000238916"/>
    </source>
</evidence>
<name>A0A2U3L4Z1_9FIRM</name>
<dbReference type="InterPro" id="IPR000489">
    <property type="entry name" value="Pterin-binding_dom"/>
</dbReference>
<dbReference type="Pfam" id="PF14251">
    <property type="entry name" value="PterinBD-DUF4346"/>
    <property type="match status" value="1"/>
</dbReference>
<proteinExistence type="predicted"/>
<feature type="domain" description="Pterin-binding" evidence="1">
    <location>
        <begin position="55"/>
        <end position="294"/>
    </location>
</feature>
<dbReference type="PROSITE" id="PS50972">
    <property type="entry name" value="PTERIN_BINDING"/>
    <property type="match status" value="1"/>
</dbReference>
<evidence type="ECO:0000313" key="2">
    <source>
        <dbReference type="EMBL" id="SPF46928.1"/>
    </source>
</evidence>
<dbReference type="SUPFAM" id="SSF51717">
    <property type="entry name" value="Dihydropteroate synthetase-like"/>
    <property type="match status" value="1"/>
</dbReference>
<gene>
    <name evidence="2" type="ORF">SBF1_3710002</name>
</gene>
<dbReference type="GO" id="GO:0042558">
    <property type="term" value="P:pteridine-containing compound metabolic process"/>
    <property type="evidence" value="ECO:0007669"/>
    <property type="project" value="InterPro"/>
</dbReference>
<evidence type="ECO:0000259" key="1">
    <source>
        <dbReference type="PROSITE" id="PS50972"/>
    </source>
</evidence>
<accession>A0A2U3L4Z1</accession>
<dbReference type="Gene3D" id="3.20.20.20">
    <property type="entry name" value="Dihydropteroate synthase-like"/>
    <property type="match status" value="1"/>
</dbReference>